<evidence type="ECO:0000313" key="1">
    <source>
        <dbReference type="EMBL" id="SDD09685.1"/>
    </source>
</evidence>
<reference evidence="2" key="1">
    <citation type="submission" date="2016-10" db="EMBL/GenBank/DDBJ databases">
        <authorList>
            <person name="Varghese N."/>
            <person name="Submissions S."/>
        </authorList>
    </citation>
    <scope>NUCLEOTIDE SEQUENCE [LARGE SCALE GENOMIC DNA]</scope>
    <source>
        <strain evidence="2">DSM 26382</strain>
    </source>
</reference>
<proteinExistence type="predicted"/>
<gene>
    <name evidence="1" type="ORF">SAMN05216576_110205</name>
</gene>
<dbReference type="AlphaFoldDB" id="A0A1G6S0E9"/>
<organism evidence="1 2">
    <name type="scientific">Ectopseudomonas chengduensis</name>
    <dbReference type="NCBI Taxonomy" id="489632"/>
    <lineage>
        <taxon>Bacteria</taxon>
        <taxon>Pseudomonadati</taxon>
        <taxon>Pseudomonadota</taxon>
        <taxon>Gammaproteobacteria</taxon>
        <taxon>Pseudomonadales</taxon>
        <taxon>Pseudomonadaceae</taxon>
        <taxon>Ectopseudomonas</taxon>
    </lineage>
</organism>
<sequence>MEQSGVVGLSISGNARRVMDFRDAPFCMKYVLAQFLGMEQLDRKPRSAD</sequence>
<dbReference type="Proteomes" id="UP000199467">
    <property type="component" value="Unassembled WGS sequence"/>
</dbReference>
<protein>
    <submittedName>
        <fullName evidence="1">Uncharacterized protein</fullName>
    </submittedName>
</protein>
<keyword evidence="2" id="KW-1185">Reference proteome</keyword>
<accession>A0A1G6S0E9</accession>
<dbReference type="RefSeq" id="WP_157837811.1">
    <property type="nucleotide sequence ID" value="NZ_FMZQ01000010.1"/>
</dbReference>
<evidence type="ECO:0000313" key="2">
    <source>
        <dbReference type="Proteomes" id="UP000199467"/>
    </source>
</evidence>
<dbReference type="EMBL" id="FMZQ01000010">
    <property type="protein sequence ID" value="SDD09685.1"/>
    <property type="molecule type" value="Genomic_DNA"/>
</dbReference>
<name>A0A1G6S0E9_9GAMM</name>